<dbReference type="WBParaSite" id="RSKR_0000948800.1">
    <property type="protein sequence ID" value="RSKR_0000948800.1"/>
    <property type="gene ID" value="RSKR_0000948800"/>
</dbReference>
<evidence type="ECO:0000313" key="1">
    <source>
        <dbReference type="Proteomes" id="UP000095286"/>
    </source>
</evidence>
<protein>
    <submittedName>
        <fullName evidence="2">TPR_REGION domain-containing protein</fullName>
    </submittedName>
</protein>
<evidence type="ECO:0000313" key="2">
    <source>
        <dbReference type="WBParaSite" id="RSKR_0000948800.1"/>
    </source>
</evidence>
<accession>A0AC35UA20</accession>
<reference evidence="2" key="1">
    <citation type="submission" date="2016-11" db="UniProtKB">
        <authorList>
            <consortium name="WormBaseParasite"/>
        </authorList>
    </citation>
    <scope>IDENTIFICATION</scope>
    <source>
        <strain evidence="2">KR3021</strain>
    </source>
</reference>
<proteinExistence type="predicted"/>
<dbReference type="Proteomes" id="UP000095286">
    <property type="component" value="Unplaced"/>
</dbReference>
<name>A0AC35UA20_9BILA</name>
<organism evidence="1 2">
    <name type="scientific">Rhabditophanes sp. KR3021</name>
    <dbReference type="NCBI Taxonomy" id="114890"/>
    <lineage>
        <taxon>Eukaryota</taxon>
        <taxon>Metazoa</taxon>
        <taxon>Ecdysozoa</taxon>
        <taxon>Nematoda</taxon>
        <taxon>Chromadorea</taxon>
        <taxon>Rhabditida</taxon>
        <taxon>Tylenchina</taxon>
        <taxon>Panagrolaimomorpha</taxon>
        <taxon>Strongyloidoidea</taxon>
        <taxon>Alloionematidae</taxon>
        <taxon>Rhabditophanes</taxon>
    </lineage>
</organism>
<sequence length="613" mass="71605">MLKSDGKNKNLYPIRKTALALNCHHKNISIELLKSERYCTTLNQLFTEGKLRINEYNDEDSQQILSILWNIGCYTPAKFLRRQMLCMDDKPFFVRMFQNAIDVYHEIGQTYPKYNQQCMIRMGDLCRYAYDIDKENVVHIERAKCYYEILFKNDINNGHVLNMLGLVYSEMKKPLFAIQLFLRACTVGNNYSKALENVKQCRPSSDDALENEFVRCIVRFLKIDLDSEELKLDHFSGKYMEIKNSEKLFDFYYTTVLLVKGIFVINDENAYKYLITKVDELSETVLDIISSESHHTGKIRPIHLFICCALIDWVDLFCAFASVPKWKISLMEKDRMIAFCERLCTYLNVILGQDANTMETLSYGKKMYFWNTRNFTMMSRLNVGLAVMAHFITQVKNNHLCFITFQNNLFQMKEDYASNGNAISGSISRAYFDHQDRLQFAKDVIPSYIVPTEDVFMYQLRFINDMKFRHKSMICVDPTVIRVLDAMKTSKQQARSALAWIEKNKNELIFFEHIVVFPRDYPKLTNGNSICLRSMVLSAERLLNKRNIPADSENVIAVLLMKRDPDGTVSFEENMMDYSYENSFIKVDNPAILISTLFKFKHLIELVTGQTTR</sequence>